<keyword evidence="3" id="KW-1185">Reference proteome</keyword>
<evidence type="ECO:0000313" key="3">
    <source>
        <dbReference type="Proteomes" id="UP000799753"/>
    </source>
</evidence>
<dbReference type="AlphaFoldDB" id="A0A6A6RP79"/>
<feature type="compositionally biased region" description="Acidic residues" evidence="1">
    <location>
        <begin position="112"/>
        <end position="122"/>
    </location>
</feature>
<feature type="compositionally biased region" description="Pro residues" evidence="1">
    <location>
        <begin position="36"/>
        <end position="69"/>
    </location>
</feature>
<name>A0A6A6RP79_9PLEO</name>
<feature type="region of interest" description="Disordered" evidence="1">
    <location>
        <begin position="1"/>
        <end position="122"/>
    </location>
</feature>
<sequence>MMPVQESFMRKRPRKTDNRYRREKGTTTSQPTSAVPLPPPPPPTQPLPPPLPPRSPPSLPLHPSTPPTNLPSQHQPLITLFSLARPRHRLPRRRSAELRVRGPGHRRTSAEEGVEDDATHDD</sequence>
<dbReference type="EMBL" id="MU006801">
    <property type="protein sequence ID" value="KAF2635998.1"/>
    <property type="molecule type" value="Genomic_DNA"/>
</dbReference>
<evidence type="ECO:0000313" key="2">
    <source>
        <dbReference type="EMBL" id="KAF2635998.1"/>
    </source>
</evidence>
<dbReference type="Proteomes" id="UP000799753">
    <property type="component" value="Unassembled WGS sequence"/>
</dbReference>
<organism evidence="2 3">
    <name type="scientific">Massarina eburnea CBS 473.64</name>
    <dbReference type="NCBI Taxonomy" id="1395130"/>
    <lineage>
        <taxon>Eukaryota</taxon>
        <taxon>Fungi</taxon>
        <taxon>Dikarya</taxon>
        <taxon>Ascomycota</taxon>
        <taxon>Pezizomycotina</taxon>
        <taxon>Dothideomycetes</taxon>
        <taxon>Pleosporomycetidae</taxon>
        <taxon>Pleosporales</taxon>
        <taxon>Massarineae</taxon>
        <taxon>Massarinaceae</taxon>
        <taxon>Massarina</taxon>
    </lineage>
</organism>
<evidence type="ECO:0000256" key="1">
    <source>
        <dbReference type="SAM" id="MobiDB-lite"/>
    </source>
</evidence>
<proteinExistence type="predicted"/>
<reference evidence="2" key="1">
    <citation type="journal article" date="2020" name="Stud. Mycol.">
        <title>101 Dothideomycetes genomes: a test case for predicting lifestyles and emergence of pathogens.</title>
        <authorList>
            <person name="Haridas S."/>
            <person name="Albert R."/>
            <person name="Binder M."/>
            <person name="Bloem J."/>
            <person name="Labutti K."/>
            <person name="Salamov A."/>
            <person name="Andreopoulos B."/>
            <person name="Baker S."/>
            <person name="Barry K."/>
            <person name="Bills G."/>
            <person name="Bluhm B."/>
            <person name="Cannon C."/>
            <person name="Castanera R."/>
            <person name="Culley D."/>
            <person name="Daum C."/>
            <person name="Ezra D."/>
            <person name="Gonzalez J."/>
            <person name="Henrissat B."/>
            <person name="Kuo A."/>
            <person name="Liang C."/>
            <person name="Lipzen A."/>
            <person name="Lutzoni F."/>
            <person name="Magnuson J."/>
            <person name="Mondo S."/>
            <person name="Nolan M."/>
            <person name="Ohm R."/>
            <person name="Pangilinan J."/>
            <person name="Park H.-J."/>
            <person name="Ramirez L."/>
            <person name="Alfaro M."/>
            <person name="Sun H."/>
            <person name="Tritt A."/>
            <person name="Yoshinaga Y."/>
            <person name="Zwiers L.-H."/>
            <person name="Turgeon B."/>
            <person name="Goodwin S."/>
            <person name="Spatafora J."/>
            <person name="Crous P."/>
            <person name="Grigoriev I."/>
        </authorList>
    </citation>
    <scope>NUCLEOTIDE SEQUENCE</scope>
    <source>
        <strain evidence="2">CBS 473.64</strain>
    </source>
</reference>
<gene>
    <name evidence="2" type="ORF">P280DRAFT_162843</name>
</gene>
<accession>A0A6A6RP79</accession>
<protein>
    <submittedName>
        <fullName evidence="2">Uncharacterized protein</fullName>
    </submittedName>
</protein>
<feature type="compositionally biased region" description="Basic and acidic residues" evidence="1">
    <location>
        <begin position="15"/>
        <end position="25"/>
    </location>
</feature>